<dbReference type="EMBL" id="KE747806">
    <property type="protein sequence ID" value="RMZ66288.1"/>
    <property type="molecule type" value="Genomic_DNA"/>
</dbReference>
<evidence type="ECO:0000313" key="4">
    <source>
        <dbReference type="Proteomes" id="UP000265663"/>
    </source>
</evidence>
<feature type="region of interest" description="Disordered" evidence="1">
    <location>
        <begin position="41"/>
        <end position="71"/>
    </location>
</feature>
<dbReference type="SUPFAM" id="SSF54695">
    <property type="entry name" value="POZ domain"/>
    <property type="match status" value="1"/>
</dbReference>
<dbReference type="InterPro" id="IPR011333">
    <property type="entry name" value="SKP1/BTB/POZ_sf"/>
</dbReference>
<name>A0A3M7LVN7_9PLEO</name>
<protein>
    <submittedName>
        <fullName evidence="3">Nuclear pore</fullName>
    </submittedName>
</protein>
<dbReference type="Pfam" id="PF00651">
    <property type="entry name" value="BTB"/>
    <property type="match status" value="1"/>
</dbReference>
<dbReference type="InterPro" id="IPR000210">
    <property type="entry name" value="BTB/POZ_dom"/>
</dbReference>
<evidence type="ECO:0000313" key="3">
    <source>
        <dbReference type="EMBL" id="RMZ66288.1"/>
    </source>
</evidence>
<gene>
    <name evidence="3" type="ORF">GMOD_00005378</name>
</gene>
<dbReference type="Proteomes" id="UP000265663">
    <property type="component" value="Unassembled WGS sequence"/>
</dbReference>
<feature type="domain" description="BTB" evidence="2">
    <location>
        <begin position="75"/>
        <end position="161"/>
    </location>
</feature>
<keyword evidence="4" id="KW-1185">Reference proteome</keyword>
<dbReference type="OrthoDB" id="5326346at2759"/>
<dbReference type="AlphaFoldDB" id="A0A3M7LVN7"/>
<feature type="compositionally biased region" description="Acidic residues" evidence="1">
    <location>
        <begin position="61"/>
        <end position="71"/>
    </location>
</feature>
<feature type="compositionally biased region" description="Basic and acidic residues" evidence="1">
    <location>
        <begin position="41"/>
        <end position="60"/>
    </location>
</feature>
<accession>A0A3M7LVN7</accession>
<dbReference type="Gene3D" id="3.30.710.10">
    <property type="entry name" value="Potassium Channel Kv1.1, Chain A"/>
    <property type="match status" value="1"/>
</dbReference>
<reference evidence="3 4" key="1">
    <citation type="journal article" date="2014" name="PLoS ONE">
        <title>De novo Genome Assembly of the Fungal Plant Pathogen Pyrenophora semeniperda.</title>
        <authorList>
            <person name="Soliai M.M."/>
            <person name="Meyer S.E."/>
            <person name="Udall J.A."/>
            <person name="Elzinga D.E."/>
            <person name="Hermansen R.A."/>
            <person name="Bodily P.M."/>
            <person name="Hart A.A."/>
            <person name="Coleman C.E."/>
        </authorList>
    </citation>
    <scope>NUCLEOTIDE SEQUENCE [LARGE SCALE GENOMIC DNA]</scope>
    <source>
        <strain evidence="3 4">CCB06</strain>
        <tissue evidence="3">Mycelium</tissue>
    </source>
</reference>
<evidence type="ECO:0000259" key="2">
    <source>
        <dbReference type="Pfam" id="PF00651"/>
    </source>
</evidence>
<proteinExistence type="predicted"/>
<evidence type="ECO:0000256" key="1">
    <source>
        <dbReference type="SAM" id="MobiDB-lite"/>
    </source>
</evidence>
<organism evidence="3 4">
    <name type="scientific">Pyrenophora seminiperda CCB06</name>
    <dbReference type="NCBI Taxonomy" id="1302712"/>
    <lineage>
        <taxon>Eukaryota</taxon>
        <taxon>Fungi</taxon>
        <taxon>Dikarya</taxon>
        <taxon>Ascomycota</taxon>
        <taxon>Pezizomycotina</taxon>
        <taxon>Dothideomycetes</taxon>
        <taxon>Pleosporomycetidae</taxon>
        <taxon>Pleosporales</taxon>
        <taxon>Pleosporineae</taxon>
        <taxon>Pleosporaceae</taxon>
        <taxon>Pyrenophora</taxon>
    </lineage>
</organism>
<sequence length="195" mass="22748">MQVTMRANTKLVRIDPNGDMLIILKDPDTALLKWKSEEDLLKEEEDPKTMADDEKTHGTEMGEEESTEDEAGQVQFLVSHRQMRIASPYFDNIFKRDYSETLKCAEDNLYHIQAQQWSPDAMEIILNIAHQQVRAIPTEMEPVLFAQVFIAADYYQMTYILEPHMKTWWTKLEESNVTKKDPANVYTESLDFHSI</sequence>